<organism evidence="3 4">
    <name type="scientific">Nonomuraea aridisoli</name>
    <dbReference type="NCBI Taxonomy" id="2070368"/>
    <lineage>
        <taxon>Bacteria</taxon>
        <taxon>Bacillati</taxon>
        <taxon>Actinomycetota</taxon>
        <taxon>Actinomycetes</taxon>
        <taxon>Streptosporangiales</taxon>
        <taxon>Streptosporangiaceae</taxon>
        <taxon>Nonomuraea</taxon>
    </lineage>
</organism>
<keyword evidence="1" id="KW-0812">Transmembrane</keyword>
<evidence type="ECO:0000256" key="1">
    <source>
        <dbReference type="SAM" id="Phobius"/>
    </source>
</evidence>
<evidence type="ECO:0000313" key="3">
    <source>
        <dbReference type="EMBL" id="PZG09154.1"/>
    </source>
</evidence>
<evidence type="ECO:0000313" key="4">
    <source>
        <dbReference type="Proteomes" id="UP000249304"/>
    </source>
</evidence>
<keyword evidence="4" id="KW-1185">Reference proteome</keyword>
<dbReference type="AlphaFoldDB" id="A0A2W2EY00"/>
<feature type="transmembrane region" description="Helical" evidence="1">
    <location>
        <begin position="58"/>
        <end position="75"/>
    </location>
</feature>
<dbReference type="Proteomes" id="UP000249304">
    <property type="component" value="Unassembled WGS sequence"/>
</dbReference>
<gene>
    <name evidence="3" type="ORF">C1J01_38030</name>
</gene>
<dbReference type="Pfam" id="PF08378">
    <property type="entry name" value="NERD"/>
    <property type="match status" value="1"/>
</dbReference>
<sequence length="249" mass="26961">MARCTVTRPATTSTAGASAQAVYRARLEATRTRRWALRGVLALVAGIAVWWLVGWHAAIVAAAVVAVADLVYRWRRHSSTTAWRKGAAGERATARRLRQLELAGYTVLHDRAVPRSRANIDHVVIGPTGVYVVDSKKWHRRTTIKPGGGTLWVGRTPIAKVVGPVVFEARAVAEALRRATGRPVDVVTVVAVHGGRLPRWGAINAGGTTILRASRVHGWIARRPRKYAAEEVAMMAAAAEQALPAYVPQ</sequence>
<protein>
    <recommendedName>
        <fullName evidence="2">NERD domain-containing protein</fullName>
    </recommendedName>
</protein>
<dbReference type="OrthoDB" id="4246706at2"/>
<reference evidence="3 4" key="1">
    <citation type="submission" date="2018-01" db="EMBL/GenBank/DDBJ databases">
        <title>Draft genome sequence of Nonomuraea sp. KC333.</title>
        <authorList>
            <person name="Sahin N."/>
            <person name="Saygin H."/>
            <person name="Ay H."/>
        </authorList>
    </citation>
    <scope>NUCLEOTIDE SEQUENCE [LARGE SCALE GENOMIC DNA]</scope>
    <source>
        <strain evidence="3 4">KC333</strain>
    </source>
</reference>
<dbReference type="PROSITE" id="PS50965">
    <property type="entry name" value="NERD"/>
    <property type="match status" value="1"/>
</dbReference>
<comment type="caution">
    <text evidence="3">The sequence shown here is derived from an EMBL/GenBank/DDBJ whole genome shotgun (WGS) entry which is preliminary data.</text>
</comment>
<accession>A0A2W2EY00</accession>
<feature type="transmembrane region" description="Helical" evidence="1">
    <location>
        <begin position="35"/>
        <end position="52"/>
    </location>
</feature>
<evidence type="ECO:0000259" key="2">
    <source>
        <dbReference type="PROSITE" id="PS50965"/>
    </source>
</evidence>
<name>A0A2W2EY00_9ACTN</name>
<proteinExistence type="predicted"/>
<dbReference type="EMBL" id="POUD01000252">
    <property type="protein sequence ID" value="PZG09154.1"/>
    <property type="molecule type" value="Genomic_DNA"/>
</dbReference>
<feature type="domain" description="NERD" evidence="2">
    <location>
        <begin position="85"/>
        <end position="199"/>
    </location>
</feature>
<keyword evidence="1" id="KW-0472">Membrane</keyword>
<keyword evidence="1" id="KW-1133">Transmembrane helix</keyword>
<dbReference type="InterPro" id="IPR011528">
    <property type="entry name" value="NERD"/>
</dbReference>